<dbReference type="InterPro" id="IPR035093">
    <property type="entry name" value="RelE/ParE_toxin_dom_sf"/>
</dbReference>
<evidence type="ECO:0000313" key="3">
    <source>
        <dbReference type="Proteomes" id="UP000184071"/>
    </source>
</evidence>
<dbReference type="STRING" id="370979.SAMN05443663_103232"/>
<dbReference type="AlphaFoldDB" id="A0A1M5L050"/>
<dbReference type="OrthoDB" id="1098070at2"/>
<dbReference type="RefSeq" id="WP_073415358.1">
    <property type="nucleotide sequence ID" value="NZ_FQWC01000003.1"/>
</dbReference>
<dbReference type="Pfam" id="PF05016">
    <property type="entry name" value="ParE_toxin"/>
    <property type="match status" value="1"/>
</dbReference>
<gene>
    <name evidence="2" type="ORF">SAMN05443663_103232</name>
</gene>
<keyword evidence="1" id="KW-1277">Toxin-antitoxin system</keyword>
<evidence type="ECO:0000313" key="2">
    <source>
        <dbReference type="EMBL" id="SHG58397.1"/>
    </source>
</evidence>
<proteinExistence type="predicted"/>
<accession>A0A1M5L050</accession>
<sequence length="99" mass="11750">MAKKEIVWSSLAKLQLQNVLEYYFIRNESPAYSLKLLNEIEDLLETLSYSELIGRLTSNKITRVISMKVYLIFYEINASQIEIVSFWDNRQDIKNRKVK</sequence>
<name>A0A1M5L050_9FLAO</name>
<dbReference type="Gene3D" id="3.30.2310.20">
    <property type="entry name" value="RelE-like"/>
    <property type="match status" value="1"/>
</dbReference>
<dbReference type="InterPro" id="IPR007712">
    <property type="entry name" value="RelE/ParE_toxin"/>
</dbReference>
<keyword evidence="3" id="KW-1185">Reference proteome</keyword>
<evidence type="ECO:0000256" key="1">
    <source>
        <dbReference type="ARBA" id="ARBA00022649"/>
    </source>
</evidence>
<reference evidence="3" key="1">
    <citation type="submission" date="2016-11" db="EMBL/GenBank/DDBJ databases">
        <authorList>
            <person name="Varghese N."/>
            <person name="Submissions S."/>
        </authorList>
    </citation>
    <scope>NUCLEOTIDE SEQUENCE [LARGE SCALE GENOMIC DNA]</scope>
    <source>
        <strain evidence="3">DSM 17963</strain>
    </source>
</reference>
<dbReference type="Proteomes" id="UP000184071">
    <property type="component" value="Unassembled WGS sequence"/>
</dbReference>
<protein>
    <submittedName>
        <fullName evidence="2">Plasmid stabilization system protein ParE</fullName>
    </submittedName>
</protein>
<dbReference type="EMBL" id="FQWC01000003">
    <property type="protein sequence ID" value="SHG58397.1"/>
    <property type="molecule type" value="Genomic_DNA"/>
</dbReference>
<organism evidence="2 3">
    <name type="scientific">Flavobacterium defluvii</name>
    <dbReference type="NCBI Taxonomy" id="370979"/>
    <lineage>
        <taxon>Bacteria</taxon>
        <taxon>Pseudomonadati</taxon>
        <taxon>Bacteroidota</taxon>
        <taxon>Flavobacteriia</taxon>
        <taxon>Flavobacteriales</taxon>
        <taxon>Flavobacteriaceae</taxon>
        <taxon>Flavobacterium</taxon>
    </lineage>
</organism>